<keyword evidence="2" id="KW-1133">Transmembrane helix</keyword>
<reference evidence="3" key="1">
    <citation type="submission" date="2020-08" db="EMBL/GenBank/DDBJ databases">
        <title>Multicomponent nature underlies the extraordinary mechanical properties of spider dragline silk.</title>
        <authorList>
            <person name="Kono N."/>
            <person name="Nakamura H."/>
            <person name="Mori M."/>
            <person name="Yoshida Y."/>
            <person name="Ohtoshi R."/>
            <person name="Malay A.D."/>
            <person name="Moran D.A.P."/>
            <person name="Tomita M."/>
            <person name="Numata K."/>
            <person name="Arakawa K."/>
        </authorList>
    </citation>
    <scope>NUCLEOTIDE SEQUENCE</scope>
</reference>
<evidence type="ECO:0000256" key="1">
    <source>
        <dbReference type="ARBA" id="ARBA00005964"/>
    </source>
</evidence>
<dbReference type="AlphaFoldDB" id="A0A8X6YFQ0"/>
<sequence>MYRFALTNKDANVIKTEPFYVCPDFKMAVDPNEPQLETESSSNEKPKAKAEKLWWPEYNDTHQKYISIGSKPRVRDHYHAHRLSFWLNLIPTLHRAAASETTTNHHLLEDHDNPYTYDGIVRNRNPGENIALTTPSTTSSTPSTTSKDSGINTSAYATLIILEERPTVAPKSMNISGSLAMIFQQGAYSTALTVTIGIGCSLLILNIIIFAGVYLNRERTIQHHMDYKERS</sequence>
<comment type="caution">
    <text evidence="3">The sequence shown here is derived from an EMBL/GenBank/DDBJ whole genome shotgun (WGS) entry which is preliminary data.</text>
</comment>
<gene>
    <name evidence="3" type="primary">X975_15432</name>
    <name evidence="3" type="ORF">TNIN_53261</name>
</gene>
<dbReference type="Gene3D" id="3.40.50.1820">
    <property type="entry name" value="alpha/beta hydrolase"/>
    <property type="match status" value="1"/>
</dbReference>
<protein>
    <submittedName>
        <fullName evidence="3">Neuroligin-4, X-linked</fullName>
    </submittedName>
</protein>
<keyword evidence="2" id="KW-0812">Transmembrane</keyword>
<evidence type="ECO:0000256" key="2">
    <source>
        <dbReference type="SAM" id="Phobius"/>
    </source>
</evidence>
<name>A0A8X6YFQ0_9ARAC</name>
<dbReference type="InterPro" id="IPR051093">
    <property type="entry name" value="Neuroligin/BSAL"/>
</dbReference>
<comment type="similarity">
    <text evidence="1">Belongs to the type-B carboxylesterase/lipase family.</text>
</comment>
<dbReference type="OrthoDB" id="3200163at2759"/>
<dbReference type="Proteomes" id="UP000886998">
    <property type="component" value="Unassembled WGS sequence"/>
</dbReference>
<dbReference type="InterPro" id="IPR029058">
    <property type="entry name" value="AB_hydrolase_fold"/>
</dbReference>
<organism evidence="3 4">
    <name type="scientific">Trichonephila inaurata madagascariensis</name>
    <dbReference type="NCBI Taxonomy" id="2747483"/>
    <lineage>
        <taxon>Eukaryota</taxon>
        <taxon>Metazoa</taxon>
        <taxon>Ecdysozoa</taxon>
        <taxon>Arthropoda</taxon>
        <taxon>Chelicerata</taxon>
        <taxon>Arachnida</taxon>
        <taxon>Araneae</taxon>
        <taxon>Araneomorphae</taxon>
        <taxon>Entelegynae</taxon>
        <taxon>Araneoidea</taxon>
        <taxon>Nephilidae</taxon>
        <taxon>Trichonephila</taxon>
        <taxon>Trichonephila inaurata</taxon>
    </lineage>
</organism>
<dbReference type="PANTHER" id="PTHR43903">
    <property type="entry name" value="NEUROLIGIN"/>
    <property type="match status" value="1"/>
</dbReference>
<accession>A0A8X6YFQ0</accession>
<evidence type="ECO:0000313" key="4">
    <source>
        <dbReference type="Proteomes" id="UP000886998"/>
    </source>
</evidence>
<evidence type="ECO:0000313" key="3">
    <source>
        <dbReference type="EMBL" id="GFY68729.1"/>
    </source>
</evidence>
<proteinExistence type="inferred from homology"/>
<keyword evidence="4" id="KW-1185">Reference proteome</keyword>
<feature type="transmembrane region" description="Helical" evidence="2">
    <location>
        <begin position="191"/>
        <end position="215"/>
    </location>
</feature>
<dbReference type="EMBL" id="BMAV01017222">
    <property type="protein sequence ID" value="GFY68729.1"/>
    <property type="molecule type" value="Genomic_DNA"/>
</dbReference>
<keyword evidence="2" id="KW-0472">Membrane</keyword>